<protein>
    <recommendedName>
        <fullName evidence="7">THAP-type domain-containing protein</fullName>
    </recommendedName>
</protein>
<keyword evidence="9" id="KW-1185">Reference proteome</keyword>
<dbReference type="InterPro" id="IPR052224">
    <property type="entry name" value="THAP_domain_protein"/>
</dbReference>
<feature type="compositionally biased region" description="Polar residues" evidence="6">
    <location>
        <begin position="99"/>
        <end position="113"/>
    </location>
</feature>
<feature type="region of interest" description="Disordered" evidence="6">
    <location>
        <begin position="94"/>
        <end position="117"/>
    </location>
</feature>
<dbReference type="SMART" id="SM00980">
    <property type="entry name" value="THAP"/>
    <property type="match status" value="1"/>
</dbReference>
<name>A0AAN7VEF1_9COLE</name>
<keyword evidence="1" id="KW-0479">Metal-binding</keyword>
<dbReference type="Gene3D" id="6.20.210.20">
    <property type="entry name" value="THAP domain"/>
    <property type="match status" value="1"/>
</dbReference>
<proteinExistence type="predicted"/>
<dbReference type="EMBL" id="JAVRBK010000004">
    <property type="protein sequence ID" value="KAK5644664.1"/>
    <property type="molecule type" value="Genomic_DNA"/>
</dbReference>
<sequence length="170" mass="20124">MTNCCVYRCTNNPNKNKDLSFHSFPNKKTRGKVYKRWLLKINRDRFKPSNRSVVCSAHFLETDYEKTSILRKKLMPNYRNKLVLKKDAVPSVGMRGETDLQTQEQSRRQSNYQKMKETSERRQIVNEIIHQMEGIENGNENLGRSVLNYVDCGVHFFIGVGFWERYLRLP</sequence>
<dbReference type="GO" id="GO:0008270">
    <property type="term" value="F:zinc ion binding"/>
    <property type="evidence" value="ECO:0007669"/>
    <property type="project" value="UniProtKB-KW"/>
</dbReference>
<feature type="domain" description="THAP-type" evidence="7">
    <location>
        <begin position="1"/>
        <end position="93"/>
    </location>
</feature>
<evidence type="ECO:0000256" key="2">
    <source>
        <dbReference type="ARBA" id="ARBA00022771"/>
    </source>
</evidence>
<evidence type="ECO:0000313" key="9">
    <source>
        <dbReference type="Proteomes" id="UP001329430"/>
    </source>
</evidence>
<accession>A0AAN7VEF1</accession>
<evidence type="ECO:0000313" key="8">
    <source>
        <dbReference type="EMBL" id="KAK5644664.1"/>
    </source>
</evidence>
<dbReference type="InterPro" id="IPR038441">
    <property type="entry name" value="THAP_Znf_sf"/>
</dbReference>
<organism evidence="8 9">
    <name type="scientific">Pyrocoelia pectoralis</name>
    <dbReference type="NCBI Taxonomy" id="417401"/>
    <lineage>
        <taxon>Eukaryota</taxon>
        <taxon>Metazoa</taxon>
        <taxon>Ecdysozoa</taxon>
        <taxon>Arthropoda</taxon>
        <taxon>Hexapoda</taxon>
        <taxon>Insecta</taxon>
        <taxon>Pterygota</taxon>
        <taxon>Neoptera</taxon>
        <taxon>Endopterygota</taxon>
        <taxon>Coleoptera</taxon>
        <taxon>Polyphaga</taxon>
        <taxon>Elateriformia</taxon>
        <taxon>Elateroidea</taxon>
        <taxon>Lampyridae</taxon>
        <taxon>Lampyrinae</taxon>
        <taxon>Pyrocoelia</taxon>
    </lineage>
</organism>
<dbReference type="SUPFAM" id="SSF57716">
    <property type="entry name" value="Glucocorticoid receptor-like (DNA-binding domain)"/>
    <property type="match status" value="1"/>
</dbReference>
<keyword evidence="3" id="KW-0862">Zinc</keyword>
<reference evidence="8 9" key="1">
    <citation type="journal article" date="2024" name="Insects">
        <title>An Improved Chromosome-Level Genome Assembly of the Firefly Pyrocoelia pectoralis.</title>
        <authorList>
            <person name="Fu X."/>
            <person name="Meyer-Rochow V.B."/>
            <person name="Ballantyne L."/>
            <person name="Zhu X."/>
        </authorList>
    </citation>
    <scope>NUCLEOTIDE SEQUENCE [LARGE SCALE GENOMIC DNA]</scope>
    <source>
        <strain evidence="8">XCY_ONT2</strain>
    </source>
</reference>
<evidence type="ECO:0000256" key="1">
    <source>
        <dbReference type="ARBA" id="ARBA00022723"/>
    </source>
</evidence>
<keyword evidence="2 5" id="KW-0863">Zinc-finger</keyword>
<evidence type="ECO:0000256" key="3">
    <source>
        <dbReference type="ARBA" id="ARBA00022833"/>
    </source>
</evidence>
<gene>
    <name evidence="8" type="ORF">RI129_005964</name>
</gene>
<dbReference type="Proteomes" id="UP001329430">
    <property type="component" value="Chromosome 4"/>
</dbReference>
<dbReference type="PANTHER" id="PTHR46927">
    <property type="entry name" value="AGAP005574-PA"/>
    <property type="match status" value="1"/>
</dbReference>
<dbReference type="Pfam" id="PF05485">
    <property type="entry name" value="THAP"/>
    <property type="match status" value="1"/>
</dbReference>
<evidence type="ECO:0000256" key="6">
    <source>
        <dbReference type="SAM" id="MobiDB-lite"/>
    </source>
</evidence>
<keyword evidence="4 5" id="KW-0238">DNA-binding</keyword>
<evidence type="ECO:0000259" key="7">
    <source>
        <dbReference type="PROSITE" id="PS50950"/>
    </source>
</evidence>
<dbReference type="AlphaFoldDB" id="A0AAN7VEF1"/>
<dbReference type="PROSITE" id="PS50950">
    <property type="entry name" value="ZF_THAP"/>
    <property type="match status" value="1"/>
</dbReference>
<dbReference type="PANTHER" id="PTHR46927:SF3">
    <property type="entry name" value="THAP-TYPE DOMAIN-CONTAINING PROTEIN"/>
    <property type="match status" value="1"/>
</dbReference>
<comment type="caution">
    <text evidence="8">The sequence shown here is derived from an EMBL/GenBank/DDBJ whole genome shotgun (WGS) entry which is preliminary data.</text>
</comment>
<evidence type="ECO:0000256" key="5">
    <source>
        <dbReference type="PROSITE-ProRule" id="PRU00309"/>
    </source>
</evidence>
<evidence type="ECO:0000256" key="4">
    <source>
        <dbReference type="ARBA" id="ARBA00023125"/>
    </source>
</evidence>
<dbReference type="InterPro" id="IPR006612">
    <property type="entry name" value="THAP_Znf"/>
</dbReference>
<dbReference type="GO" id="GO:0003677">
    <property type="term" value="F:DNA binding"/>
    <property type="evidence" value="ECO:0007669"/>
    <property type="project" value="UniProtKB-UniRule"/>
</dbReference>